<keyword evidence="4" id="KW-1185">Reference proteome</keyword>
<protein>
    <recommendedName>
        <fullName evidence="2">Protein ENHANCED DISEASE RESISTANCE 2 C-terminal domain-containing protein</fullName>
    </recommendedName>
</protein>
<feature type="compositionally biased region" description="Basic and acidic residues" evidence="1">
    <location>
        <begin position="161"/>
        <end position="180"/>
    </location>
</feature>
<gene>
    <name evidence="3" type="ORF">KP509_22G065400</name>
</gene>
<feature type="region of interest" description="Disordered" evidence="1">
    <location>
        <begin position="1"/>
        <end position="30"/>
    </location>
</feature>
<comment type="caution">
    <text evidence="3">The sequence shown here is derived from an EMBL/GenBank/DDBJ whole genome shotgun (WGS) entry which is preliminary data.</text>
</comment>
<evidence type="ECO:0000313" key="4">
    <source>
        <dbReference type="Proteomes" id="UP000825935"/>
    </source>
</evidence>
<dbReference type="OrthoDB" id="9970435at2759"/>
<dbReference type="EMBL" id="CM035427">
    <property type="protein sequence ID" value="KAH7307559.1"/>
    <property type="molecule type" value="Genomic_DNA"/>
</dbReference>
<feature type="compositionally biased region" description="Polar residues" evidence="1">
    <location>
        <begin position="14"/>
        <end position="27"/>
    </location>
</feature>
<dbReference type="PANTHER" id="PTHR31558">
    <property type="entry name" value="CW14 PROTEIN"/>
    <property type="match status" value="1"/>
</dbReference>
<feature type="domain" description="Protein ENHANCED DISEASE RESISTANCE 2 C-terminal" evidence="2">
    <location>
        <begin position="261"/>
        <end position="501"/>
    </location>
</feature>
<organism evidence="3 4">
    <name type="scientific">Ceratopteris richardii</name>
    <name type="common">Triangle waterfern</name>
    <dbReference type="NCBI Taxonomy" id="49495"/>
    <lineage>
        <taxon>Eukaryota</taxon>
        <taxon>Viridiplantae</taxon>
        <taxon>Streptophyta</taxon>
        <taxon>Embryophyta</taxon>
        <taxon>Tracheophyta</taxon>
        <taxon>Polypodiopsida</taxon>
        <taxon>Polypodiidae</taxon>
        <taxon>Polypodiales</taxon>
        <taxon>Pteridineae</taxon>
        <taxon>Pteridaceae</taxon>
        <taxon>Parkerioideae</taxon>
        <taxon>Ceratopteris</taxon>
    </lineage>
</organism>
<name>A0A8T2S8N3_CERRI</name>
<evidence type="ECO:0000313" key="3">
    <source>
        <dbReference type="EMBL" id="KAH7307561.1"/>
    </source>
</evidence>
<dbReference type="PANTHER" id="PTHR31558:SF3">
    <property type="entry name" value="CW14 PROTEIN"/>
    <property type="match status" value="1"/>
</dbReference>
<proteinExistence type="predicted"/>
<dbReference type="InterPro" id="IPR009769">
    <property type="entry name" value="EDR2_C"/>
</dbReference>
<evidence type="ECO:0000256" key="1">
    <source>
        <dbReference type="SAM" id="MobiDB-lite"/>
    </source>
</evidence>
<reference evidence="3" key="1">
    <citation type="submission" date="2021-08" db="EMBL/GenBank/DDBJ databases">
        <title>WGS assembly of Ceratopteris richardii.</title>
        <authorList>
            <person name="Marchant D.B."/>
            <person name="Chen G."/>
            <person name="Jenkins J."/>
            <person name="Shu S."/>
            <person name="Leebens-Mack J."/>
            <person name="Grimwood J."/>
            <person name="Schmutz J."/>
            <person name="Soltis P."/>
            <person name="Soltis D."/>
            <person name="Chen Z.-H."/>
        </authorList>
    </citation>
    <scope>NUCLEOTIDE SEQUENCE</scope>
    <source>
        <strain evidence="3">Whitten #5841</strain>
        <tissue evidence="3">Leaf</tissue>
    </source>
</reference>
<feature type="region of interest" description="Disordered" evidence="1">
    <location>
        <begin position="161"/>
        <end position="183"/>
    </location>
</feature>
<evidence type="ECO:0000259" key="2">
    <source>
        <dbReference type="Pfam" id="PF07059"/>
    </source>
</evidence>
<dbReference type="Pfam" id="PF07059">
    <property type="entry name" value="EDR2_C"/>
    <property type="match status" value="1"/>
</dbReference>
<accession>A0A8T2S8N3</accession>
<dbReference type="AlphaFoldDB" id="A0A8T2S8N3"/>
<dbReference type="EMBL" id="CM035427">
    <property type="protein sequence ID" value="KAH7307561.1"/>
    <property type="molecule type" value="Genomic_DNA"/>
</dbReference>
<dbReference type="OMA" id="YLICPRA"/>
<dbReference type="Proteomes" id="UP000825935">
    <property type="component" value="Chromosome 22"/>
</dbReference>
<sequence>MGKCISTHGREQQELSSNRSNKQSSPGDGTCIVYKKRVVKFVQSKQRRARGSSQKNTSVLHSDEHVYASGDELWFDTHPSLPSDSDDEFRSVSGDFLPWVGNNLDQSRSMHQIFPSSEGTNQRAYLDASVFDQKLDVLSASDKKLSTNIMSHNAIHDEIHKADNGGHQDTMDRDDQHTETSFHSSCLPRLRHSVSFNDKKAPVSPGLQKTKNSLLHFSFKRRSNDFIDGANPFISNVRVERPVAGFQIPFSAGDKFIEGTWSLVGPSTFKLRGSSYLRDKIKVFASQYQMYEPFGVDVFLSPKKVSHVARFVELPDCEKTGDLPALLILNIQIPMYPTSIFLNEVDGEGLSLVLYHKLSDQRTEVPSYFQKMFVKILCDEAERVRGLAGDSMVPYRERLKILGRVINPEELHLSVAERKIVYTYNEKPVLSRPQHTFYKGESYFEVDLDMHRFSYLARKGVESFRERLKLCVLDLGLTIQGNKPDELPEHVLCCVRINKIDFTSCKQLVVDEGDMIEDSIGS</sequence>